<sequence length="269" mass="30176">MPTIKAGTTHSDLKLKFSKLGLDLNANTGSAGALNSDNEEGTLLNTLITLPYYLYSDLTKNGLKSNLAIFLLLTCTMCWNIWRWKIKEKKHAEEKEKRDDYFKPSVVERAKWGGGEKVELEDDEIVDKLKTKFFLTPEQAGGSTSLYTWEQTETEIECYIKLPNNVTKGGVRVKIGSEYLEAGFMVGGGMEEIVFDGKLWGSVVEEECGWSISDNTLWIMLKKKEQTSGKGHWNCVVTNDGHKIDVESFGPIIDYVEDPGGGEEEVKKK</sequence>
<dbReference type="OrthoDB" id="515366at2759"/>
<protein>
    <recommendedName>
        <fullName evidence="3">CS domain-containing protein</fullName>
    </recommendedName>
</protein>
<reference evidence="5" key="1">
    <citation type="journal article" date="2023" name="Commun. Biol.">
        <title>Genome analysis of Parmales, the sister group of diatoms, reveals the evolutionary specialization of diatoms from phago-mixotrophs to photoautotrophs.</title>
        <authorList>
            <person name="Ban H."/>
            <person name="Sato S."/>
            <person name="Yoshikawa S."/>
            <person name="Yamada K."/>
            <person name="Nakamura Y."/>
            <person name="Ichinomiya M."/>
            <person name="Sato N."/>
            <person name="Blanc-Mathieu R."/>
            <person name="Endo H."/>
            <person name="Kuwata A."/>
            <person name="Ogata H."/>
        </authorList>
    </citation>
    <scope>NUCLEOTIDE SEQUENCE [LARGE SCALE GENOMIC DNA]</scope>
    <source>
        <strain evidence="5">NIES 3700</strain>
    </source>
</reference>
<dbReference type="AlphaFoldDB" id="A0A9W7F7C9"/>
<dbReference type="GO" id="GO:0051082">
    <property type="term" value="F:unfolded protein binding"/>
    <property type="evidence" value="ECO:0007669"/>
    <property type="project" value="TreeGrafter"/>
</dbReference>
<dbReference type="PANTHER" id="PTHR12356">
    <property type="entry name" value="NUCLEAR MOVEMENT PROTEIN NUDC"/>
    <property type="match status" value="1"/>
</dbReference>
<dbReference type="SUPFAM" id="SSF49764">
    <property type="entry name" value="HSP20-like chaperones"/>
    <property type="match status" value="1"/>
</dbReference>
<accession>A0A9W7F7C9</accession>
<gene>
    <name evidence="4" type="ORF">TrLO_g2837</name>
</gene>
<dbReference type="EMBL" id="BRXW01000094">
    <property type="protein sequence ID" value="GMI06054.1"/>
    <property type="molecule type" value="Genomic_DNA"/>
</dbReference>
<keyword evidence="2" id="KW-0963">Cytoplasm</keyword>
<dbReference type="Proteomes" id="UP001165122">
    <property type="component" value="Unassembled WGS sequence"/>
</dbReference>
<feature type="domain" description="CS" evidence="3">
    <location>
        <begin position="142"/>
        <end position="237"/>
    </location>
</feature>
<dbReference type="PROSITE" id="PS51203">
    <property type="entry name" value="CS"/>
    <property type="match status" value="1"/>
</dbReference>
<dbReference type="PANTHER" id="PTHR12356:SF3">
    <property type="entry name" value="NUCLEAR MIGRATION PROTEIN NUDC"/>
    <property type="match status" value="1"/>
</dbReference>
<comment type="caution">
    <text evidence="4">The sequence shown here is derived from an EMBL/GenBank/DDBJ whole genome shotgun (WGS) entry which is preliminary data.</text>
</comment>
<evidence type="ECO:0000259" key="3">
    <source>
        <dbReference type="PROSITE" id="PS51203"/>
    </source>
</evidence>
<organism evidence="4 5">
    <name type="scientific">Triparma laevis f. longispina</name>
    <dbReference type="NCBI Taxonomy" id="1714387"/>
    <lineage>
        <taxon>Eukaryota</taxon>
        <taxon>Sar</taxon>
        <taxon>Stramenopiles</taxon>
        <taxon>Ochrophyta</taxon>
        <taxon>Bolidophyceae</taxon>
        <taxon>Parmales</taxon>
        <taxon>Triparmaceae</taxon>
        <taxon>Triparma</taxon>
    </lineage>
</organism>
<dbReference type="Pfam" id="PF04969">
    <property type="entry name" value="CS"/>
    <property type="match status" value="1"/>
</dbReference>
<name>A0A9W7F7C9_9STRA</name>
<dbReference type="InterPro" id="IPR008978">
    <property type="entry name" value="HSP20-like_chaperone"/>
</dbReference>
<keyword evidence="5" id="KW-1185">Reference proteome</keyword>
<evidence type="ECO:0000313" key="4">
    <source>
        <dbReference type="EMBL" id="GMI06054.1"/>
    </source>
</evidence>
<dbReference type="CDD" id="cd06467">
    <property type="entry name" value="p23_NUDC_like"/>
    <property type="match status" value="1"/>
</dbReference>
<evidence type="ECO:0000256" key="1">
    <source>
        <dbReference type="ARBA" id="ARBA00004496"/>
    </source>
</evidence>
<dbReference type="InterPro" id="IPR037898">
    <property type="entry name" value="NudC_fam"/>
</dbReference>
<dbReference type="GO" id="GO:0005737">
    <property type="term" value="C:cytoplasm"/>
    <property type="evidence" value="ECO:0007669"/>
    <property type="project" value="UniProtKB-SubCell"/>
</dbReference>
<evidence type="ECO:0000313" key="5">
    <source>
        <dbReference type="Proteomes" id="UP001165122"/>
    </source>
</evidence>
<proteinExistence type="predicted"/>
<comment type="subcellular location">
    <subcellularLocation>
        <location evidence="1">Cytoplasm</location>
    </subcellularLocation>
</comment>
<dbReference type="GO" id="GO:0006457">
    <property type="term" value="P:protein folding"/>
    <property type="evidence" value="ECO:0007669"/>
    <property type="project" value="TreeGrafter"/>
</dbReference>
<dbReference type="Gene3D" id="2.60.40.790">
    <property type="match status" value="1"/>
</dbReference>
<dbReference type="InterPro" id="IPR007052">
    <property type="entry name" value="CS_dom"/>
</dbReference>
<evidence type="ECO:0000256" key="2">
    <source>
        <dbReference type="ARBA" id="ARBA00022490"/>
    </source>
</evidence>